<sequence length="73" mass="8317">MEIVRLGRLCLLFYPFSIQFTDVNAILRVLLDLHPKLGTKEESYKIVKSILMIRKAADNGPLIEITNQALFAL</sequence>
<accession>A0A1I4NA97</accession>
<gene>
    <name evidence="1" type="ORF">SAMN05421863_10149</name>
</gene>
<name>A0A1I4NA97_9PROT</name>
<protein>
    <submittedName>
        <fullName evidence="1">Uncharacterized protein</fullName>
    </submittedName>
</protein>
<dbReference type="Proteomes" id="UP000183287">
    <property type="component" value="Unassembled WGS sequence"/>
</dbReference>
<reference evidence="2" key="1">
    <citation type="submission" date="2016-10" db="EMBL/GenBank/DDBJ databases">
        <authorList>
            <person name="Varghese N."/>
            <person name="Submissions S."/>
        </authorList>
    </citation>
    <scope>NUCLEOTIDE SEQUENCE [LARGE SCALE GENOMIC DNA]</scope>
    <source>
        <strain evidence="2">Nm44</strain>
    </source>
</reference>
<evidence type="ECO:0000313" key="2">
    <source>
        <dbReference type="Proteomes" id="UP000183287"/>
    </source>
</evidence>
<dbReference type="EMBL" id="FOUB01000014">
    <property type="protein sequence ID" value="SFM12464.1"/>
    <property type="molecule type" value="Genomic_DNA"/>
</dbReference>
<dbReference type="AlphaFoldDB" id="A0A1I4NA97"/>
<organism evidence="1 2">
    <name type="scientific">Nitrosomonas communis</name>
    <dbReference type="NCBI Taxonomy" id="44574"/>
    <lineage>
        <taxon>Bacteria</taxon>
        <taxon>Pseudomonadati</taxon>
        <taxon>Pseudomonadota</taxon>
        <taxon>Betaproteobacteria</taxon>
        <taxon>Nitrosomonadales</taxon>
        <taxon>Nitrosomonadaceae</taxon>
        <taxon>Nitrosomonas</taxon>
    </lineage>
</organism>
<evidence type="ECO:0000313" key="1">
    <source>
        <dbReference type="EMBL" id="SFM12464.1"/>
    </source>
</evidence>
<keyword evidence="2" id="KW-1185">Reference proteome</keyword>
<proteinExistence type="predicted"/>
<dbReference type="RefSeq" id="WP_074904809.1">
    <property type="nucleotide sequence ID" value="NZ_FOUB01000014.1"/>
</dbReference>